<feature type="non-terminal residue" evidence="2">
    <location>
        <position position="52"/>
    </location>
</feature>
<name>A0A383CMQ9_9ZZZZ</name>
<feature type="compositionally biased region" description="Basic and acidic residues" evidence="1">
    <location>
        <begin position="15"/>
        <end position="29"/>
    </location>
</feature>
<feature type="region of interest" description="Disordered" evidence="1">
    <location>
        <begin position="1"/>
        <end position="29"/>
    </location>
</feature>
<organism evidence="2">
    <name type="scientific">marine metagenome</name>
    <dbReference type="NCBI Taxonomy" id="408172"/>
    <lineage>
        <taxon>unclassified sequences</taxon>
        <taxon>metagenomes</taxon>
        <taxon>ecological metagenomes</taxon>
    </lineage>
</organism>
<sequence length="52" mass="6037">MSDDKTEGEVISFEKAAEPHTHARSERKLEKAQKAFKAVIRQKLKQDRIEAR</sequence>
<evidence type="ECO:0000313" key="2">
    <source>
        <dbReference type="EMBL" id="SVE33323.1"/>
    </source>
</evidence>
<accession>A0A383CMQ9</accession>
<proteinExistence type="predicted"/>
<protein>
    <submittedName>
        <fullName evidence="2">Uncharacterized protein</fullName>
    </submittedName>
</protein>
<dbReference type="AlphaFoldDB" id="A0A383CMQ9"/>
<dbReference type="EMBL" id="UINC01210039">
    <property type="protein sequence ID" value="SVE33323.1"/>
    <property type="molecule type" value="Genomic_DNA"/>
</dbReference>
<evidence type="ECO:0000256" key="1">
    <source>
        <dbReference type="SAM" id="MobiDB-lite"/>
    </source>
</evidence>
<gene>
    <name evidence="2" type="ORF">METZ01_LOCUS486177</name>
</gene>
<reference evidence="2" key="1">
    <citation type="submission" date="2018-05" db="EMBL/GenBank/DDBJ databases">
        <authorList>
            <person name="Lanie J.A."/>
            <person name="Ng W.-L."/>
            <person name="Kazmierczak K.M."/>
            <person name="Andrzejewski T.M."/>
            <person name="Davidsen T.M."/>
            <person name="Wayne K.J."/>
            <person name="Tettelin H."/>
            <person name="Glass J.I."/>
            <person name="Rusch D."/>
            <person name="Podicherti R."/>
            <person name="Tsui H.-C.T."/>
            <person name="Winkler M.E."/>
        </authorList>
    </citation>
    <scope>NUCLEOTIDE SEQUENCE</scope>
</reference>